<sequence length="117" mass="12573">PNRRANHPSLLCLTDGGTPLNHQLHPISLSSILPLTENPTSEPPAPPLLSGAALRSTSLLLTNSVQNSHEHHQRRFSPLHQGTANSSQPAIKKLANHLSSPGEVTMNMAKSKLIKDC</sequence>
<proteinExistence type="predicted"/>
<organism evidence="2">
    <name type="scientific">Spongospora subterranea</name>
    <dbReference type="NCBI Taxonomy" id="70186"/>
    <lineage>
        <taxon>Eukaryota</taxon>
        <taxon>Sar</taxon>
        <taxon>Rhizaria</taxon>
        <taxon>Endomyxa</taxon>
        <taxon>Phytomyxea</taxon>
        <taxon>Plasmodiophorida</taxon>
        <taxon>Plasmodiophoridae</taxon>
        <taxon>Spongospora</taxon>
    </lineage>
</organism>
<name>A0A0H5RFU2_9EUKA</name>
<dbReference type="AlphaFoldDB" id="A0A0H5RFU2"/>
<reference evidence="2" key="1">
    <citation type="submission" date="2015-04" db="EMBL/GenBank/DDBJ databases">
        <title>The genome sequence of the plant pathogenic Rhizarian Plasmodiophora brassicae reveals insights in its biotrophic life cycle and the origin of chitin synthesis.</title>
        <authorList>
            <person name="Schwelm A."/>
            <person name="Fogelqvist J."/>
            <person name="Knaust A."/>
            <person name="Julke S."/>
            <person name="Lilja T."/>
            <person name="Dhandapani V."/>
            <person name="Bonilla-Rosso G."/>
            <person name="Karlsson M."/>
            <person name="Shevchenko A."/>
            <person name="Choi S.R."/>
            <person name="Kim H.G."/>
            <person name="Park J.Y."/>
            <person name="Lim Y.P."/>
            <person name="Ludwig-Muller J."/>
            <person name="Dixelius C."/>
        </authorList>
    </citation>
    <scope>NUCLEOTIDE SEQUENCE</scope>
    <source>
        <tissue evidence="2">Potato root galls</tissue>
    </source>
</reference>
<dbReference type="EMBL" id="HACM01012154">
    <property type="protein sequence ID" value="CRZ12596.1"/>
    <property type="molecule type" value="Transcribed_RNA"/>
</dbReference>
<protein>
    <submittedName>
        <fullName evidence="2">Uncharacterized protein</fullName>
    </submittedName>
</protein>
<feature type="region of interest" description="Disordered" evidence="1">
    <location>
        <begin position="67"/>
        <end position="87"/>
    </location>
</feature>
<evidence type="ECO:0000256" key="1">
    <source>
        <dbReference type="SAM" id="MobiDB-lite"/>
    </source>
</evidence>
<evidence type="ECO:0000313" key="2">
    <source>
        <dbReference type="EMBL" id="CRZ12596.1"/>
    </source>
</evidence>
<feature type="non-terminal residue" evidence="2">
    <location>
        <position position="1"/>
    </location>
</feature>
<accession>A0A0H5RFU2</accession>